<dbReference type="Proteomes" id="UP000244755">
    <property type="component" value="Plasmid unnamed3"/>
</dbReference>
<evidence type="ECO:0000313" key="2">
    <source>
        <dbReference type="Proteomes" id="UP000244755"/>
    </source>
</evidence>
<accession>A0A2R4WXC4</accession>
<dbReference type="RefSeq" id="WP_099957701.1">
    <property type="nucleotide sequence ID" value="NZ_CP028847.1"/>
</dbReference>
<dbReference type="KEGG" id="mee:DA075_35460"/>
<organism evidence="1 2">
    <name type="scientific">Methylobacterium currus</name>
    <dbReference type="NCBI Taxonomy" id="2051553"/>
    <lineage>
        <taxon>Bacteria</taxon>
        <taxon>Pseudomonadati</taxon>
        <taxon>Pseudomonadota</taxon>
        <taxon>Alphaproteobacteria</taxon>
        <taxon>Hyphomicrobiales</taxon>
        <taxon>Methylobacteriaceae</taxon>
        <taxon>Methylobacterium</taxon>
    </lineage>
</organism>
<keyword evidence="2" id="KW-1185">Reference proteome</keyword>
<name>A0A2R4WXC4_9HYPH</name>
<reference evidence="1 2" key="1">
    <citation type="submission" date="2018-04" db="EMBL/GenBank/DDBJ databases">
        <title>Methylobacterium sp. PR1016A genome.</title>
        <authorList>
            <person name="Park W."/>
        </authorList>
    </citation>
    <scope>NUCLEOTIDE SEQUENCE [LARGE SCALE GENOMIC DNA]</scope>
    <source>
        <strain evidence="1 2">PR1016A</strain>
        <plasmid evidence="1 2">unnamed3</plasmid>
    </source>
</reference>
<dbReference type="AlphaFoldDB" id="A0A2R4WXC4"/>
<dbReference type="EMBL" id="CP028847">
    <property type="protein sequence ID" value="AWB26171.1"/>
    <property type="molecule type" value="Genomic_DNA"/>
</dbReference>
<proteinExistence type="predicted"/>
<protein>
    <submittedName>
        <fullName evidence="1">Uncharacterized protein</fullName>
    </submittedName>
</protein>
<gene>
    <name evidence="1" type="ORF">DA075_35460</name>
</gene>
<keyword evidence="1" id="KW-0614">Plasmid</keyword>
<geneLocation type="plasmid" evidence="1 2">
    <name>unnamed3</name>
</geneLocation>
<evidence type="ECO:0000313" key="1">
    <source>
        <dbReference type="EMBL" id="AWB26171.1"/>
    </source>
</evidence>
<sequence length="63" mass="7002">MASIKMIERATGVSWLVKWADRPFHMSEKRFPTKREAEAFVAALPPRATTKRATAETAAKAQG</sequence>